<dbReference type="GO" id="GO:0003677">
    <property type="term" value="F:DNA binding"/>
    <property type="evidence" value="ECO:0007669"/>
    <property type="project" value="InterPro"/>
</dbReference>
<dbReference type="SUPFAM" id="SSF56726">
    <property type="entry name" value="DNA topoisomerase IV, alpha subunit"/>
    <property type="match status" value="1"/>
</dbReference>
<comment type="subcellular location">
    <subcellularLocation>
        <location evidence="1">Nucleus</location>
    </subcellularLocation>
</comment>
<dbReference type="PANTHER" id="PTHR10848">
    <property type="entry name" value="MEIOTIC RECOMBINATION PROTEIN SPO11"/>
    <property type="match status" value="1"/>
</dbReference>
<dbReference type="Pfam" id="PF21180">
    <property type="entry name" value="TOP6A-Spo11_Toprim"/>
    <property type="match status" value="1"/>
</dbReference>
<dbReference type="GO" id="GO:0007131">
    <property type="term" value="P:reciprocal meiotic recombination"/>
    <property type="evidence" value="ECO:0007669"/>
    <property type="project" value="TreeGrafter"/>
</dbReference>
<dbReference type="InterPro" id="IPR036078">
    <property type="entry name" value="Spo11/TopoVI_A_sf"/>
</dbReference>
<reference evidence="4" key="1">
    <citation type="journal article" date="2021" name="New Phytol.">
        <title>Evolutionary innovations through gain and loss of genes in the ectomycorrhizal Boletales.</title>
        <authorList>
            <person name="Wu G."/>
            <person name="Miyauchi S."/>
            <person name="Morin E."/>
            <person name="Kuo A."/>
            <person name="Drula E."/>
            <person name="Varga T."/>
            <person name="Kohler A."/>
            <person name="Feng B."/>
            <person name="Cao Y."/>
            <person name="Lipzen A."/>
            <person name="Daum C."/>
            <person name="Hundley H."/>
            <person name="Pangilinan J."/>
            <person name="Johnson J."/>
            <person name="Barry K."/>
            <person name="LaButti K."/>
            <person name="Ng V."/>
            <person name="Ahrendt S."/>
            <person name="Min B."/>
            <person name="Choi I.G."/>
            <person name="Park H."/>
            <person name="Plett J.M."/>
            <person name="Magnuson J."/>
            <person name="Spatafora J.W."/>
            <person name="Nagy L.G."/>
            <person name="Henrissat B."/>
            <person name="Grigoriev I.V."/>
            <person name="Yang Z.L."/>
            <person name="Xu J."/>
            <person name="Martin F.M."/>
        </authorList>
    </citation>
    <scope>NUCLEOTIDE SEQUENCE</scope>
    <source>
        <strain evidence="4">KKN 215</strain>
    </source>
</reference>
<dbReference type="InterPro" id="IPR002815">
    <property type="entry name" value="Spo11/TopoVI_A"/>
</dbReference>
<dbReference type="Gene3D" id="3.40.1360.10">
    <property type="match status" value="1"/>
</dbReference>
<gene>
    <name evidence="4" type="ORF">BXZ70DRAFT_576479</name>
</gene>
<dbReference type="GO" id="GO:0000706">
    <property type="term" value="P:meiotic DNA double-strand break processing"/>
    <property type="evidence" value="ECO:0007669"/>
    <property type="project" value="TreeGrafter"/>
</dbReference>
<dbReference type="Proteomes" id="UP000813824">
    <property type="component" value="Unassembled WGS sequence"/>
</dbReference>
<protein>
    <submittedName>
        <fullName evidence="4">Spo11/DNA topoisomerase VI subunit A</fullName>
    </submittedName>
</protein>
<keyword evidence="5" id="KW-1185">Reference proteome</keyword>
<dbReference type="GO" id="GO:0003918">
    <property type="term" value="F:DNA topoisomerase type II (double strand cut, ATP-hydrolyzing) activity"/>
    <property type="evidence" value="ECO:0007669"/>
    <property type="project" value="InterPro"/>
</dbReference>
<dbReference type="InterPro" id="IPR013048">
    <property type="entry name" value="Meiotic_Spo11"/>
</dbReference>
<evidence type="ECO:0000259" key="3">
    <source>
        <dbReference type="Pfam" id="PF21180"/>
    </source>
</evidence>
<dbReference type="AlphaFoldDB" id="A0A8K0XL99"/>
<evidence type="ECO:0000256" key="1">
    <source>
        <dbReference type="ARBA" id="ARBA00004123"/>
    </source>
</evidence>
<dbReference type="GO" id="GO:0000228">
    <property type="term" value="C:nuclear chromosome"/>
    <property type="evidence" value="ECO:0007669"/>
    <property type="project" value="TreeGrafter"/>
</dbReference>
<comment type="caution">
    <text evidence="4">The sequence shown here is derived from an EMBL/GenBank/DDBJ whole genome shotgun (WGS) entry which is preliminary data.</text>
</comment>
<dbReference type="CDD" id="cd00223">
    <property type="entry name" value="TOPRIM_TopoIIB_SPO"/>
    <property type="match status" value="1"/>
</dbReference>
<dbReference type="InterPro" id="IPR034136">
    <property type="entry name" value="TOPRIM_Topo6A/Spo11"/>
</dbReference>
<organism evidence="4 5">
    <name type="scientific">Cristinia sonorae</name>
    <dbReference type="NCBI Taxonomy" id="1940300"/>
    <lineage>
        <taxon>Eukaryota</taxon>
        <taxon>Fungi</taxon>
        <taxon>Dikarya</taxon>
        <taxon>Basidiomycota</taxon>
        <taxon>Agaricomycotina</taxon>
        <taxon>Agaricomycetes</taxon>
        <taxon>Agaricomycetidae</taxon>
        <taxon>Agaricales</taxon>
        <taxon>Pleurotineae</taxon>
        <taxon>Stephanosporaceae</taxon>
        <taxon>Cristinia</taxon>
    </lineage>
</organism>
<dbReference type="PRINTS" id="PR01551">
    <property type="entry name" value="SPO11HOMOLOG"/>
</dbReference>
<evidence type="ECO:0000256" key="2">
    <source>
        <dbReference type="ARBA" id="ARBA00023242"/>
    </source>
</evidence>
<feature type="domain" description="Topoisomerase 6 subunit A/Spo11 TOPRIM" evidence="3">
    <location>
        <begin position="14"/>
        <end position="147"/>
    </location>
</feature>
<name>A0A8K0XL99_9AGAR</name>
<dbReference type="GO" id="GO:0042138">
    <property type="term" value="P:meiotic DNA double-strand break formation"/>
    <property type="evidence" value="ECO:0007669"/>
    <property type="project" value="InterPro"/>
</dbReference>
<accession>A0A8K0XL99</accession>
<proteinExistence type="predicted"/>
<keyword evidence="2" id="KW-0539">Nucleus</keyword>
<dbReference type="OrthoDB" id="5377392at2759"/>
<evidence type="ECO:0000313" key="5">
    <source>
        <dbReference type="Proteomes" id="UP000813824"/>
    </source>
</evidence>
<sequence>MQLSRGGNGHCGQGIIITGKGYPDVATRQLVCTLADNLPASVSIMALVDADPYGIDILSVYKYGSAAMSHEHSTLAAPRIEWIGVFSSELSSLCIDKDDMVPITKHDEKKAVSMLRKRNLPKTWSREIQHMLYTRRKAEIEIIARAAVETHNSGCRSPNDPKRAENSLVAYLMQKIRTITNTVRQS</sequence>
<dbReference type="PRINTS" id="PR01550">
    <property type="entry name" value="TOP6AFAMILY"/>
</dbReference>
<dbReference type="PANTHER" id="PTHR10848:SF0">
    <property type="entry name" value="MEIOTIC RECOMBINATION PROTEIN SPO11"/>
    <property type="match status" value="1"/>
</dbReference>
<evidence type="ECO:0000313" key="4">
    <source>
        <dbReference type="EMBL" id="KAH8083802.1"/>
    </source>
</evidence>
<dbReference type="EMBL" id="JAEVFJ010000047">
    <property type="protein sequence ID" value="KAH8083802.1"/>
    <property type="molecule type" value="Genomic_DNA"/>
</dbReference>